<sequence>MIKADYIILGAGASGLLLAYRMANDAFFDGMSIIILDKEEDKGNDRTWCYWEEGTGEWDDILHKTWSKIYFGSKWFSSEIPLKSYSYKMIRSESFYQRLWKTINSKSNIHFHKAEVSAIENLESSVQIQSNDGVFEGKKVFNSLMLNDELNRQQKYPVLQQHFVGWFIKTKTPYFDADVATFMDFDIPQKGNTRFMYILPTSKTEALFEYTLFSKQLLPKSEYENAIKVYLDEKGIIDYTIEEKEYGSIPMTSYKFHKHNSKNLLHIGTAGGWTKASTGYTFRNTTKKTKSLIEYLKSGSDLSGFESKSRFWFYDMLMLDVLAENNDMGSRLFSSLFKKSKLKTIFRFLDEESNFAEEVSIMASVPSGKFIKALFNRMY</sequence>
<keyword evidence="2" id="KW-1185">Reference proteome</keyword>
<name>A0A265UR42_9FLAO</name>
<gene>
    <name evidence="1" type="ORF">CA834_12165</name>
</gene>
<dbReference type="OrthoDB" id="24355at2"/>
<dbReference type="EMBL" id="NGJN01000006">
    <property type="protein sequence ID" value="OZV67692.1"/>
    <property type="molecule type" value="Genomic_DNA"/>
</dbReference>
<evidence type="ECO:0000313" key="2">
    <source>
        <dbReference type="Proteomes" id="UP000216840"/>
    </source>
</evidence>
<reference evidence="1 2" key="1">
    <citation type="submission" date="2017-05" db="EMBL/GenBank/DDBJ databases">
        <title>The draft genome sequence of Idiomarina salinarum WNB302.</title>
        <authorList>
            <person name="Sun Y."/>
            <person name="Chen B."/>
            <person name="Du Z."/>
        </authorList>
    </citation>
    <scope>NUCLEOTIDE SEQUENCE [LARGE SCALE GENOMIC DNA]</scope>
    <source>
        <strain evidence="1 2">WNB302</strain>
    </source>
</reference>
<dbReference type="AlphaFoldDB" id="A0A265UR42"/>
<dbReference type="SUPFAM" id="SSF51905">
    <property type="entry name" value="FAD/NAD(P)-binding domain"/>
    <property type="match status" value="1"/>
</dbReference>
<proteinExistence type="predicted"/>
<organism evidence="1 2">
    <name type="scientific">Winogradskyella aurantia</name>
    <dbReference type="NCBI Taxonomy" id="1915063"/>
    <lineage>
        <taxon>Bacteria</taxon>
        <taxon>Pseudomonadati</taxon>
        <taxon>Bacteroidota</taxon>
        <taxon>Flavobacteriia</taxon>
        <taxon>Flavobacteriales</taxon>
        <taxon>Flavobacteriaceae</taxon>
        <taxon>Winogradskyella</taxon>
    </lineage>
</organism>
<dbReference type="Proteomes" id="UP000216840">
    <property type="component" value="Unassembled WGS sequence"/>
</dbReference>
<dbReference type="RefSeq" id="WP_094968985.1">
    <property type="nucleotide sequence ID" value="NZ_NGJN01000006.1"/>
</dbReference>
<protein>
    <submittedName>
        <fullName evidence="1">Lycopene cyclase</fullName>
    </submittedName>
</protein>
<dbReference type="Pfam" id="PF05834">
    <property type="entry name" value="Lycopene_cycl"/>
    <property type="match status" value="1"/>
</dbReference>
<accession>A0A265UR42</accession>
<dbReference type="InterPro" id="IPR036188">
    <property type="entry name" value="FAD/NAD-bd_sf"/>
</dbReference>
<evidence type="ECO:0000313" key="1">
    <source>
        <dbReference type="EMBL" id="OZV67692.1"/>
    </source>
</evidence>
<comment type="caution">
    <text evidence="1">The sequence shown here is derived from an EMBL/GenBank/DDBJ whole genome shotgun (WGS) entry which is preliminary data.</text>
</comment>
<dbReference type="Gene3D" id="3.50.50.60">
    <property type="entry name" value="FAD/NAD(P)-binding domain"/>
    <property type="match status" value="1"/>
</dbReference>